<comment type="caution">
    <text evidence="8">The sequence shown here is derived from an EMBL/GenBank/DDBJ whole genome shotgun (WGS) entry which is preliminary data.</text>
</comment>
<dbReference type="AlphaFoldDB" id="A0AAV1RDF9"/>
<keyword evidence="3" id="KW-0479">Metal-binding</keyword>
<sequence length="222" mass="25277">MSSNELQEENYDQIDNKESVLQADDFLLHLIFVELDYPLERSKITKHEFLMSRRLTSDQPSTTALVSQMLSRISILTTIEDQRDGLAHDISKQACSWPTDEDHMFVHSVIFDIVSWLGCVTITAEREKTPTEAIFITIDTVIQDDELLSSTDGCGFAWKKSENIEQPMDCAICLEEILIPKIGGAACLPCSHVYHHYCIVRWFLESNLCPLCRVRVFAGMNT</sequence>
<evidence type="ECO:0000256" key="2">
    <source>
        <dbReference type="ARBA" id="ARBA00012483"/>
    </source>
</evidence>
<evidence type="ECO:0000313" key="8">
    <source>
        <dbReference type="EMBL" id="CAK7334169.1"/>
    </source>
</evidence>
<evidence type="ECO:0000256" key="1">
    <source>
        <dbReference type="ARBA" id="ARBA00000900"/>
    </source>
</evidence>
<keyword evidence="5" id="KW-0862">Zinc</keyword>
<name>A0AAV1RDF9_9ROSI</name>
<dbReference type="EC" id="2.3.2.27" evidence="2"/>
<evidence type="ECO:0000259" key="7">
    <source>
        <dbReference type="PROSITE" id="PS50089"/>
    </source>
</evidence>
<dbReference type="SUPFAM" id="SSF57850">
    <property type="entry name" value="RING/U-box"/>
    <property type="match status" value="1"/>
</dbReference>
<keyword evidence="9" id="KW-1185">Reference proteome</keyword>
<dbReference type="GO" id="GO:0016567">
    <property type="term" value="P:protein ubiquitination"/>
    <property type="evidence" value="ECO:0007669"/>
    <property type="project" value="TreeGrafter"/>
</dbReference>
<dbReference type="SMART" id="SM00184">
    <property type="entry name" value="RING"/>
    <property type="match status" value="1"/>
</dbReference>
<accession>A0AAV1RDF9</accession>
<dbReference type="Pfam" id="PF13639">
    <property type="entry name" value="zf-RING_2"/>
    <property type="match status" value="1"/>
</dbReference>
<dbReference type="CDD" id="cd16448">
    <property type="entry name" value="RING-H2"/>
    <property type="match status" value="1"/>
</dbReference>
<dbReference type="GO" id="GO:0005737">
    <property type="term" value="C:cytoplasm"/>
    <property type="evidence" value="ECO:0007669"/>
    <property type="project" value="TreeGrafter"/>
</dbReference>
<reference evidence="8 9" key="1">
    <citation type="submission" date="2024-01" db="EMBL/GenBank/DDBJ databases">
        <authorList>
            <person name="Waweru B."/>
        </authorList>
    </citation>
    <scope>NUCLEOTIDE SEQUENCE [LARGE SCALE GENOMIC DNA]</scope>
</reference>
<dbReference type="PANTHER" id="PTHR15710">
    <property type="entry name" value="E3 UBIQUITIN-PROTEIN LIGASE PRAJA"/>
    <property type="match status" value="1"/>
</dbReference>
<dbReference type="GO" id="GO:0008270">
    <property type="term" value="F:zinc ion binding"/>
    <property type="evidence" value="ECO:0007669"/>
    <property type="project" value="UniProtKB-KW"/>
</dbReference>
<dbReference type="PANTHER" id="PTHR15710:SF194">
    <property type="entry name" value="RING_U-BOX SUPERFAMILY PROTEIN"/>
    <property type="match status" value="1"/>
</dbReference>
<dbReference type="InterPro" id="IPR001841">
    <property type="entry name" value="Znf_RING"/>
</dbReference>
<evidence type="ECO:0000256" key="3">
    <source>
        <dbReference type="ARBA" id="ARBA00022723"/>
    </source>
</evidence>
<feature type="domain" description="RING-type" evidence="7">
    <location>
        <begin position="170"/>
        <end position="213"/>
    </location>
</feature>
<comment type="catalytic activity">
    <reaction evidence="1">
        <text>S-ubiquitinyl-[E2 ubiquitin-conjugating enzyme]-L-cysteine + [acceptor protein]-L-lysine = [E2 ubiquitin-conjugating enzyme]-L-cysteine + N(6)-ubiquitinyl-[acceptor protein]-L-lysine.</text>
        <dbReference type="EC" id="2.3.2.27"/>
    </reaction>
</comment>
<dbReference type="InterPro" id="IPR013083">
    <property type="entry name" value="Znf_RING/FYVE/PHD"/>
</dbReference>
<dbReference type="EMBL" id="CAWUPB010000950">
    <property type="protein sequence ID" value="CAK7334169.1"/>
    <property type="molecule type" value="Genomic_DNA"/>
</dbReference>
<dbReference type="PROSITE" id="PS50089">
    <property type="entry name" value="ZF_RING_2"/>
    <property type="match status" value="1"/>
</dbReference>
<evidence type="ECO:0000313" key="9">
    <source>
        <dbReference type="Proteomes" id="UP001314170"/>
    </source>
</evidence>
<protein>
    <recommendedName>
        <fullName evidence="2">RING-type E3 ubiquitin transferase</fullName>
        <ecNumber evidence="2">2.3.2.27</ecNumber>
    </recommendedName>
</protein>
<evidence type="ECO:0000256" key="4">
    <source>
        <dbReference type="ARBA" id="ARBA00022771"/>
    </source>
</evidence>
<dbReference type="GO" id="GO:0061630">
    <property type="term" value="F:ubiquitin protein ligase activity"/>
    <property type="evidence" value="ECO:0007669"/>
    <property type="project" value="UniProtKB-EC"/>
</dbReference>
<organism evidence="8 9">
    <name type="scientific">Dovyalis caffra</name>
    <dbReference type="NCBI Taxonomy" id="77055"/>
    <lineage>
        <taxon>Eukaryota</taxon>
        <taxon>Viridiplantae</taxon>
        <taxon>Streptophyta</taxon>
        <taxon>Embryophyta</taxon>
        <taxon>Tracheophyta</taxon>
        <taxon>Spermatophyta</taxon>
        <taxon>Magnoliopsida</taxon>
        <taxon>eudicotyledons</taxon>
        <taxon>Gunneridae</taxon>
        <taxon>Pentapetalae</taxon>
        <taxon>rosids</taxon>
        <taxon>fabids</taxon>
        <taxon>Malpighiales</taxon>
        <taxon>Salicaceae</taxon>
        <taxon>Flacourtieae</taxon>
        <taxon>Dovyalis</taxon>
    </lineage>
</organism>
<dbReference type="Gene3D" id="3.30.40.10">
    <property type="entry name" value="Zinc/RING finger domain, C3HC4 (zinc finger)"/>
    <property type="match status" value="1"/>
</dbReference>
<keyword evidence="4 6" id="KW-0863">Zinc-finger</keyword>
<evidence type="ECO:0000256" key="5">
    <source>
        <dbReference type="ARBA" id="ARBA00022833"/>
    </source>
</evidence>
<gene>
    <name evidence="8" type="ORF">DCAF_LOCUS9781</name>
</gene>
<proteinExistence type="predicted"/>
<dbReference type="Proteomes" id="UP001314170">
    <property type="component" value="Unassembled WGS sequence"/>
</dbReference>
<evidence type="ECO:0000256" key="6">
    <source>
        <dbReference type="PROSITE-ProRule" id="PRU00175"/>
    </source>
</evidence>